<sequence>MSPNPFSKAIPFRPGNPRHLLNFMSLDEYGAILLDEQALRILRKIEEPIAVITVVGSYRRGKSYFANTLLGRHDGFKLGSSMDGCTKGIDIWDTPFYHEGKRVVIVDCEGIDDPKQEFPWANKLFILCLAISSTLIYNINGIIGRDDIEKLFLMTKIVSRIQPPNDYQFLPNLVVLLRDFQLDEPPDFVEEFLERLSKVDDDAAKEITKFFKKFDVYPIPIPGIRQEAMKDMSSIETDQLDPMFVKKIEEAVTNIYKDLPPKYLNASTMSGVAFAEFLERCVVQINDPTNNMLSIPSAYEATINYAAQKAHETCLENYNEIMNQMENKGFPISWDEFEIIHNDVFESVVKSFFKQIIGSADQIQSFQKKFYDTIATIREQFYIKNSAAMSKYHEESAHKIWEECVAPGLEIENLFDADQFEEAIELFEQTYGTVVMPGHEAVQVLNAFKANQYKDAIELLKTYVNLREERVNEMLARQEAEKKYYELLQEEERLKVEIKNTKADNEKIQNQFEEKVKNMEENIRNQNRQFIDQLKSDNERILKEFKEEIKSKSDRRQREYEENTQKQSEFWQMTKELAGIAVPIIIGHVFRLML</sequence>
<evidence type="ECO:0000259" key="6">
    <source>
        <dbReference type="PROSITE" id="PS51715"/>
    </source>
</evidence>
<evidence type="ECO:0000313" key="8">
    <source>
        <dbReference type="Proteomes" id="UP000439903"/>
    </source>
</evidence>
<keyword evidence="2" id="KW-0378">Hydrolase</keyword>
<dbReference type="GO" id="GO:0005525">
    <property type="term" value="F:GTP binding"/>
    <property type="evidence" value="ECO:0007669"/>
    <property type="project" value="UniProtKB-KW"/>
</dbReference>
<dbReference type="InterPro" id="IPR036543">
    <property type="entry name" value="Guanylate-bd_C_sf"/>
</dbReference>
<gene>
    <name evidence="7" type="ORF">F8M41_011484</name>
</gene>
<dbReference type="InterPro" id="IPR030386">
    <property type="entry name" value="G_GB1_RHD3_dom"/>
</dbReference>
<protein>
    <submittedName>
        <fullName evidence="7">GBP-domain-containing protein</fullName>
    </submittedName>
</protein>
<keyword evidence="1" id="KW-0547">Nucleotide-binding</keyword>
<dbReference type="EMBL" id="WTPW01000236">
    <property type="protein sequence ID" value="KAF0532044.1"/>
    <property type="molecule type" value="Genomic_DNA"/>
</dbReference>
<dbReference type="InterPro" id="IPR027417">
    <property type="entry name" value="P-loop_NTPase"/>
</dbReference>
<dbReference type="Gene3D" id="1.20.1000.10">
    <property type="entry name" value="Guanylate-binding protein, C-terminal domain"/>
    <property type="match status" value="1"/>
</dbReference>
<evidence type="ECO:0000256" key="1">
    <source>
        <dbReference type="ARBA" id="ARBA00022741"/>
    </source>
</evidence>
<dbReference type="SUPFAM" id="SSF48340">
    <property type="entry name" value="Interferon-induced guanylate-binding protein 1 (GBP1), C-terminal domain"/>
    <property type="match status" value="1"/>
</dbReference>
<dbReference type="InterPro" id="IPR015894">
    <property type="entry name" value="Guanylate-bd_N"/>
</dbReference>
<dbReference type="Pfam" id="PF02841">
    <property type="entry name" value="GBP_C"/>
    <property type="match status" value="1"/>
</dbReference>
<dbReference type="OrthoDB" id="2135133at2759"/>
<comment type="caution">
    <text evidence="7">The sequence shown here is derived from an EMBL/GenBank/DDBJ whole genome shotgun (WGS) entry which is preliminary data.</text>
</comment>
<dbReference type="PROSITE" id="PS51715">
    <property type="entry name" value="G_GB1_RHD3"/>
    <property type="match status" value="1"/>
</dbReference>
<proteinExistence type="inferred from homology"/>
<reference evidence="7 8" key="1">
    <citation type="journal article" date="2019" name="Environ. Microbiol.">
        <title>At the nexus of three kingdoms: the genome of the mycorrhizal fungus Gigaspora margarita provides insights into plant, endobacterial and fungal interactions.</title>
        <authorList>
            <person name="Venice F."/>
            <person name="Ghignone S."/>
            <person name="Salvioli di Fossalunga A."/>
            <person name="Amselem J."/>
            <person name="Novero M."/>
            <person name="Xianan X."/>
            <person name="Sedzielewska Toro K."/>
            <person name="Morin E."/>
            <person name="Lipzen A."/>
            <person name="Grigoriev I.V."/>
            <person name="Henrissat B."/>
            <person name="Martin F.M."/>
            <person name="Bonfante P."/>
        </authorList>
    </citation>
    <scope>NUCLEOTIDE SEQUENCE [LARGE SCALE GENOMIC DNA]</scope>
    <source>
        <strain evidence="7 8">BEG34</strain>
    </source>
</reference>
<feature type="domain" description="GB1/RHD3-type G" evidence="6">
    <location>
        <begin position="46"/>
        <end position="264"/>
    </location>
</feature>
<comment type="similarity">
    <text evidence="4">Belongs to the TRAFAC class dynamin-like GTPase superfamily. GB1/RHD3 GTPase family.</text>
</comment>
<accession>A0A8H4ATT6</accession>
<dbReference type="InterPro" id="IPR003191">
    <property type="entry name" value="Guanylate-bd/ATL_C"/>
</dbReference>
<dbReference type="Proteomes" id="UP000439903">
    <property type="component" value="Unassembled WGS sequence"/>
</dbReference>
<evidence type="ECO:0000256" key="2">
    <source>
        <dbReference type="ARBA" id="ARBA00022801"/>
    </source>
</evidence>
<organism evidence="7 8">
    <name type="scientific">Gigaspora margarita</name>
    <dbReference type="NCBI Taxonomy" id="4874"/>
    <lineage>
        <taxon>Eukaryota</taxon>
        <taxon>Fungi</taxon>
        <taxon>Fungi incertae sedis</taxon>
        <taxon>Mucoromycota</taxon>
        <taxon>Glomeromycotina</taxon>
        <taxon>Glomeromycetes</taxon>
        <taxon>Diversisporales</taxon>
        <taxon>Gigasporaceae</taxon>
        <taxon>Gigaspora</taxon>
    </lineage>
</organism>
<keyword evidence="8" id="KW-1185">Reference proteome</keyword>
<dbReference type="GO" id="GO:0003924">
    <property type="term" value="F:GTPase activity"/>
    <property type="evidence" value="ECO:0007669"/>
    <property type="project" value="InterPro"/>
</dbReference>
<feature type="coiled-coil region" evidence="5">
    <location>
        <begin position="463"/>
        <end position="562"/>
    </location>
</feature>
<dbReference type="PANTHER" id="PTHR10751">
    <property type="entry name" value="GUANYLATE BINDING PROTEIN"/>
    <property type="match status" value="1"/>
</dbReference>
<evidence type="ECO:0000256" key="4">
    <source>
        <dbReference type="PROSITE-ProRule" id="PRU01052"/>
    </source>
</evidence>
<dbReference type="Gene3D" id="3.40.50.300">
    <property type="entry name" value="P-loop containing nucleotide triphosphate hydrolases"/>
    <property type="match status" value="1"/>
</dbReference>
<evidence type="ECO:0000313" key="7">
    <source>
        <dbReference type="EMBL" id="KAF0532044.1"/>
    </source>
</evidence>
<keyword evidence="5" id="KW-0175">Coiled coil</keyword>
<evidence type="ECO:0000256" key="5">
    <source>
        <dbReference type="SAM" id="Coils"/>
    </source>
</evidence>
<dbReference type="AlphaFoldDB" id="A0A8H4ATT6"/>
<name>A0A8H4ATT6_GIGMA</name>
<evidence type="ECO:0000256" key="3">
    <source>
        <dbReference type="ARBA" id="ARBA00023134"/>
    </source>
</evidence>
<keyword evidence="3" id="KW-0342">GTP-binding</keyword>
<dbReference type="Pfam" id="PF02263">
    <property type="entry name" value="GBP"/>
    <property type="match status" value="1"/>
</dbReference>
<dbReference type="SUPFAM" id="SSF52540">
    <property type="entry name" value="P-loop containing nucleoside triphosphate hydrolases"/>
    <property type="match status" value="1"/>
</dbReference>